<dbReference type="OrthoDB" id="6136790at2759"/>
<comment type="caution">
    <text evidence="1">The sequence shown here is derived from an EMBL/GenBank/DDBJ whole genome shotgun (WGS) entry which is preliminary data.</text>
</comment>
<gene>
    <name evidence="1" type="ORF">APLA_LOCUS7544</name>
</gene>
<reference evidence="1 2" key="1">
    <citation type="submission" date="2020-04" db="EMBL/GenBank/DDBJ databases">
        <authorList>
            <person name="Wallbank WR R."/>
            <person name="Pardo Diaz C."/>
            <person name="Kozak K."/>
            <person name="Martin S."/>
            <person name="Jiggins C."/>
            <person name="Moest M."/>
            <person name="Warren A I."/>
            <person name="Byers J.R.P. K."/>
            <person name="Montejo-Kovacevich G."/>
            <person name="Yen C E."/>
        </authorList>
    </citation>
    <scope>NUCLEOTIDE SEQUENCE [LARGE SCALE GENOMIC DNA]</scope>
</reference>
<protein>
    <submittedName>
        <fullName evidence="1">Uncharacterized protein</fullName>
    </submittedName>
</protein>
<dbReference type="AlphaFoldDB" id="A0A8S0ZX49"/>
<organism evidence="1 2">
    <name type="scientific">Arctia plantaginis</name>
    <name type="common">Wood tiger moth</name>
    <name type="synonym">Phalaena plantaginis</name>
    <dbReference type="NCBI Taxonomy" id="874455"/>
    <lineage>
        <taxon>Eukaryota</taxon>
        <taxon>Metazoa</taxon>
        <taxon>Ecdysozoa</taxon>
        <taxon>Arthropoda</taxon>
        <taxon>Hexapoda</taxon>
        <taxon>Insecta</taxon>
        <taxon>Pterygota</taxon>
        <taxon>Neoptera</taxon>
        <taxon>Endopterygota</taxon>
        <taxon>Lepidoptera</taxon>
        <taxon>Glossata</taxon>
        <taxon>Ditrysia</taxon>
        <taxon>Noctuoidea</taxon>
        <taxon>Erebidae</taxon>
        <taxon>Arctiinae</taxon>
        <taxon>Arctia</taxon>
    </lineage>
</organism>
<dbReference type="EMBL" id="CADEBC010000500">
    <property type="protein sequence ID" value="CAB3238748.1"/>
    <property type="molecule type" value="Genomic_DNA"/>
</dbReference>
<proteinExistence type="predicted"/>
<accession>A0A8S0ZX49</accession>
<sequence>MQQSEILNIKELAEPKRWLQDKTGEKVRWSDVMEAGRSRQRRQKQVSKTIESIELMPAYDKPLPIQKALYYDLLSLCNSQAIPHHYQPFYRNLSFCDTESGHDEDSD</sequence>
<dbReference type="Proteomes" id="UP000494106">
    <property type="component" value="Unassembled WGS sequence"/>
</dbReference>
<keyword evidence="2" id="KW-1185">Reference proteome</keyword>
<name>A0A8S0ZX49_ARCPL</name>
<evidence type="ECO:0000313" key="2">
    <source>
        <dbReference type="Proteomes" id="UP000494106"/>
    </source>
</evidence>
<evidence type="ECO:0000313" key="1">
    <source>
        <dbReference type="EMBL" id="CAB3238748.1"/>
    </source>
</evidence>